<reference evidence="3" key="3">
    <citation type="submission" date="2025-09" db="UniProtKB">
        <authorList>
            <consortium name="Ensembl"/>
        </authorList>
    </citation>
    <scope>IDENTIFICATION</scope>
</reference>
<dbReference type="PANTHER" id="PTHR14430">
    <property type="entry name" value="RABIN3-RELATED"/>
    <property type="match status" value="1"/>
</dbReference>
<sequence>MDNILYAEFLTWRNRPSLDRSSAFLGRLYREDIGPCLSFTRSEFSQSVQSAVENNSLTIEPVAMSALPMVKANAIECGGPKSQPCVTSSPISATFNRAWSDMMRSRCSGK</sequence>
<protein>
    <submittedName>
        <fullName evidence="3">Uncharacterized protein</fullName>
    </submittedName>
</protein>
<dbReference type="Proteomes" id="UP000314982">
    <property type="component" value="Unassembled WGS sequence"/>
</dbReference>
<dbReference type="PANTHER" id="PTHR14430:SF5">
    <property type="entry name" value="GUANINE NUCLEOTIDE EXCHANGE FACTOR FOR RAB-3A"/>
    <property type="match status" value="1"/>
</dbReference>
<evidence type="ECO:0000256" key="2">
    <source>
        <dbReference type="ARBA" id="ARBA00025794"/>
    </source>
</evidence>
<dbReference type="AlphaFoldDB" id="A0A4W5JZC6"/>
<organism evidence="3 4">
    <name type="scientific">Hucho hucho</name>
    <name type="common">huchen</name>
    <dbReference type="NCBI Taxonomy" id="62062"/>
    <lineage>
        <taxon>Eukaryota</taxon>
        <taxon>Metazoa</taxon>
        <taxon>Chordata</taxon>
        <taxon>Craniata</taxon>
        <taxon>Vertebrata</taxon>
        <taxon>Euteleostomi</taxon>
        <taxon>Actinopterygii</taxon>
        <taxon>Neopterygii</taxon>
        <taxon>Teleostei</taxon>
        <taxon>Protacanthopterygii</taxon>
        <taxon>Salmoniformes</taxon>
        <taxon>Salmonidae</taxon>
        <taxon>Salmoninae</taxon>
        <taxon>Hucho</taxon>
    </lineage>
</organism>
<dbReference type="STRING" id="62062.ENSHHUP00000010398"/>
<dbReference type="GO" id="GO:0006887">
    <property type="term" value="P:exocytosis"/>
    <property type="evidence" value="ECO:0007669"/>
    <property type="project" value="TreeGrafter"/>
</dbReference>
<dbReference type="InterPro" id="IPR040351">
    <property type="entry name" value="RAB3IL/RAB3IP/Sec2"/>
</dbReference>
<keyword evidence="4" id="KW-1185">Reference proteome</keyword>
<name>A0A4W5JZC6_9TELE</name>
<evidence type="ECO:0000313" key="4">
    <source>
        <dbReference type="Proteomes" id="UP000314982"/>
    </source>
</evidence>
<evidence type="ECO:0000313" key="3">
    <source>
        <dbReference type="Ensembl" id="ENSHHUP00000010398.1"/>
    </source>
</evidence>
<evidence type="ECO:0000256" key="1">
    <source>
        <dbReference type="ARBA" id="ARBA00023054"/>
    </source>
</evidence>
<comment type="similarity">
    <text evidence="2">Belongs to the SEC2 family.</text>
</comment>
<proteinExistence type="inferred from homology"/>
<dbReference type="Ensembl" id="ENSHHUT00000010731.1">
    <property type="protein sequence ID" value="ENSHHUP00000010398.1"/>
    <property type="gene ID" value="ENSHHUG00000006359.1"/>
</dbReference>
<dbReference type="GeneTree" id="ENSGT00940000159102"/>
<keyword evidence="1" id="KW-0175">Coiled coil</keyword>
<accession>A0A4W5JZC6</accession>
<dbReference type="Pfam" id="PF25555">
    <property type="entry name" value="RAB3A-like_C"/>
    <property type="match status" value="1"/>
</dbReference>
<reference evidence="4" key="1">
    <citation type="submission" date="2018-06" db="EMBL/GenBank/DDBJ databases">
        <title>Genome assembly of Danube salmon.</title>
        <authorList>
            <person name="Macqueen D.J."/>
            <person name="Gundappa M.K."/>
        </authorList>
    </citation>
    <scope>NUCLEOTIDE SEQUENCE [LARGE SCALE GENOMIC DNA]</scope>
</reference>
<dbReference type="GO" id="GO:0005085">
    <property type="term" value="F:guanyl-nucleotide exchange factor activity"/>
    <property type="evidence" value="ECO:0007669"/>
    <property type="project" value="InterPro"/>
</dbReference>
<reference evidence="3" key="2">
    <citation type="submission" date="2025-08" db="UniProtKB">
        <authorList>
            <consortium name="Ensembl"/>
        </authorList>
    </citation>
    <scope>IDENTIFICATION</scope>
</reference>
<dbReference type="GO" id="GO:0070319">
    <property type="term" value="C:Golgi to plasma membrane transport vesicle"/>
    <property type="evidence" value="ECO:0007669"/>
    <property type="project" value="TreeGrafter"/>
</dbReference>